<name>A0A918VMV8_9GAMM</name>
<accession>A0A918VMV8</accession>
<comment type="caution">
    <text evidence="1">The sequence shown here is derived from an EMBL/GenBank/DDBJ whole genome shotgun (WGS) entry which is preliminary data.</text>
</comment>
<reference evidence="1" key="1">
    <citation type="journal article" date="2014" name="Int. J. Syst. Evol. Microbiol.">
        <title>Complete genome sequence of Corynebacterium casei LMG S-19264T (=DSM 44701T), isolated from a smear-ripened cheese.</title>
        <authorList>
            <consortium name="US DOE Joint Genome Institute (JGI-PGF)"/>
            <person name="Walter F."/>
            <person name="Albersmeier A."/>
            <person name="Kalinowski J."/>
            <person name="Ruckert C."/>
        </authorList>
    </citation>
    <scope>NUCLEOTIDE SEQUENCE</scope>
    <source>
        <strain evidence="1">KCTC 12711</strain>
    </source>
</reference>
<gene>
    <name evidence="1" type="ORF">GCM10008090_24590</name>
</gene>
<protein>
    <submittedName>
        <fullName evidence="1">Uncharacterized protein</fullName>
    </submittedName>
</protein>
<sequence length="71" mass="7966">MKIEIAGPVFKCAEDEKVFFSRVCSLPGYDSVVGKGRNLCILLKSSREGSVCDELSDICDMWNTTYRVLEI</sequence>
<proteinExistence type="predicted"/>
<dbReference type="AlphaFoldDB" id="A0A918VMV8"/>
<dbReference type="EMBL" id="BMXA01000004">
    <property type="protein sequence ID" value="GHA13897.1"/>
    <property type="molecule type" value="Genomic_DNA"/>
</dbReference>
<keyword evidence="2" id="KW-1185">Reference proteome</keyword>
<evidence type="ECO:0000313" key="2">
    <source>
        <dbReference type="Proteomes" id="UP000614811"/>
    </source>
</evidence>
<organism evidence="1 2">
    <name type="scientific">Arenicella chitinivorans</name>
    <dbReference type="NCBI Taxonomy" id="1329800"/>
    <lineage>
        <taxon>Bacteria</taxon>
        <taxon>Pseudomonadati</taxon>
        <taxon>Pseudomonadota</taxon>
        <taxon>Gammaproteobacteria</taxon>
        <taxon>Arenicellales</taxon>
        <taxon>Arenicellaceae</taxon>
        <taxon>Arenicella</taxon>
    </lineage>
</organism>
<evidence type="ECO:0000313" key="1">
    <source>
        <dbReference type="EMBL" id="GHA13897.1"/>
    </source>
</evidence>
<reference evidence="1" key="2">
    <citation type="submission" date="2020-09" db="EMBL/GenBank/DDBJ databases">
        <authorList>
            <person name="Sun Q."/>
            <person name="Kim S."/>
        </authorList>
    </citation>
    <scope>NUCLEOTIDE SEQUENCE</scope>
    <source>
        <strain evidence="1">KCTC 12711</strain>
    </source>
</reference>
<dbReference type="Proteomes" id="UP000614811">
    <property type="component" value="Unassembled WGS sequence"/>
</dbReference>